<protein>
    <submittedName>
        <fullName evidence="3">Uncharacterized protein</fullName>
    </submittedName>
</protein>
<evidence type="ECO:0000256" key="2">
    <source>
        <dbReference type="SAM" id="Phobius"/>
    </source>
</evidence>
<proteinExistence type="predicted"/>
<keyword evidence="2" id="KW-0812">Transmembrane</keyword>
<evidence type="ECO:0000256" key="1">
    <source>
        <dbReference type="SAM" id="Coils"/>
    </source>
</evidence>
<dbReference type="EMBL" id="PCSZ01000039">
    <property type="protein sequence ID" value="PIP60696.1"/>
    <property type="molecule type" value="Genomic_DNA"/>
</dbReference>
<gene>
    <name evidence="3" type="ORF">COX00_01915</name>
</gene>
<name>A0A2H0BSN7_9BACT</name>
<dbReference type="Proteomes" id="UP000231581">
    <property type="component" value="Unassembled WGS sequence"/>
</dbReference>
<keyword evidence="2" id="KW-0472">Membrane</keyword>
<keyword evidence="1" id="KW-0175">Coiled coil</keyword>
<evidence type="ECO:0000313" key="3">
    <source>
        <dbReference type="EMBL" id="PIP60696.1"/>
    </source>
</evidence>
<organism evidence="3 4">
    <name type="scientific">Candidatus Uhrbacteria bacterium CG22_combo_CG10-13_8_21_14_all_47_17</name>
    <dbReference type="NCBI Taxonomy" id="1975041"/>
    <lineage>
        <taxon>Bacteria</taxon>
        <taxon>Candidatus Uhriibacteriota</taxon>
    </lineage>
</organism>
<feature type="transmembrane region" description="Helical" evidence="2">
    <location>
        <begin position="35"/>
        <end position="58"/>
    </location>
</feature>
<reference evidence="3 4" key="1">
    <citation type="submission" date="2017-09" db="EMBL/GenBank/DDBJ databases">
        <title>Depth-based differentiation of microbial function through sediment-hosted aquifers and enrichment of novel symbionts in the deep terrestrial subsurface.</title>
        <authorList>
            <person name="Probst A.J."/>
            <person name="Ladd B."/>
            <person name="Jarett J.K."/>
            <person name="Geller-Mcgrath D.E."/>
            <person name="Sieber C.M."/>
            <person name="Emerson J.B."/>
            <person name="Anantharaman K."/>
            <person name="Thomas B.C."/>
            <person name="Malmstrom R."/>
            <person name="Stieglmeier M."/>
            <person name="Klingl A."/>
            <person name="Woyke T."/>
            <person name="Ryan C.M."/>
            <person name="Banfield J.F."/>
        </authorList>
    </citation>
    <scope>NUCLEOTIDE SEQUENCE [LARGE SCALE GENOMIC DNA]</scope>
    <source>
        <strain evidence="3">CG22_combo_CG10-13_8_21_14_all_47_17</strain>
    </source>
</reference>
<accession>A0A2H0BSN7</accession>
<comment type="caution">
    <text evidence="3">The sequence shown here is derived from an EMBL/GenBank/DDBJ whole genome shotgun (WGS) entry which is preliminary data.</text>
</comment>
<sequence>MPPRKTKTKKKPTIQEEAVKFCPPVKDGYGAHWHVVIWIIVLAVLLSSVTMIYATFAFTTRISNTESLNANTQLQSRLQNVNDRLDLMEGELQNLRTDLKPAEAPTVNATSTQ</sequence>
<feature type="coiled-coil region" evidence="1">
    <location>
        <begin position="71"/>
        <end position="98"/>
    </location>
</feature>
<keyword evidence="2" id="KW-1133">Transmembrane helix</keyword>
<dbReference type="AlphaFoldDB" id="A0A2H0BSN7"/>
<evidence type="ECO:0000313" key="4">
    <source>
        <dbReference type="Proteomes" id="UP000231581"/>
    </source>
</evidence>